<dbReference type="GO" id="GO:0030246">
    <property type="term" value="F:carbohydrate binding"/>
    <property type="evidence" value="ECO:0007669"/>
    <property type="project" value="UniProtKB-KW"/>
</dbReference>
<keyword evidence="6" id="KW-1185">Reference proteome</keyword>
<evidence type="ECO:0000256" key="1">
    <source>
        <dbReference type="ARBA" id="ARBA00022734"/>
    </source>
</evidence>
<feature type="region of interest" description="Disordered" evidence="3">
    <location>
        <begin position="990"/>
        <end position="1018"/>
    </location>
</feature>
<dbReference type="InterPro" id="IPR013320">
    <property type="entry name" value="ConA-like_dom_sf"/>
</dbReference>
<feature type="domain" description="Galectin" evidence="4">
    <location>
        <begin position="5"/>
        <end position="137"/>
    </location>
</feature>
<protein>
    <recommendedName>
        <fullName evidence="4">Galectin domain-containing protein</fullName>
    </recommendedName>
</protein>
<dbReference type="SUPFAM" id="SSF49899">
    <property type="entry name" value="Concanavalin A-like lectins/glucanases"/>
    <property type="match status" value="5"/>
</dbReference>
<feature type="domain" description="Galectin" evidence="4">
    <location>
        <begin position="678"/>
        <end position="806"/>
    </location>
</feature>
<dbReference type="Gene3D" id="2.60.120.200">
    <property type="match status" value="5"/>
</dbReference>
<reference evidence="5" key="1">
    <citation type="submission" date="2020-08" db="EMBL/GenBank/DDBJ databases">
        <title>Spodoptera exigua strain:BAW_Kor-Di-RS1 Genome sequencing and assembly.</title>
        <authorList>
            <person name="Kim J."/>
            <person name="Nam H.Y."/>
            <person name="Kwon M."/>
            <person name="Choi J.H."/>
            <person name="Cho S.R."/>
            <person name="Kim G.-H."/>
        </authorList>
    </citation>
    <scope>NUCLEOTIDE SEQUENCE</scope>
    <source>
        <strain evidence="5">BAW_Kor-Di-RS1</strain>
        <tissue evidence="5">Whole-body</tissue>
    </source>
</reference>
<dbReference type="InterPro" id="IPR044156">
    <property type="entry name" value="Galectin-like"/>
</dbReference>
<dbReference type="Pfam" id="PF00337">
    <property type="entry name" value="Gal-bind_lectin"/>
    <property type="match status" value="5"/>
</dbReference>
<evidence type="ECO:0000256" key="2">
    <source>
        <dbReference type="ARBA" id="ARBA00022737"/>
    </source>
</evidence>
<dbReference type="PANTHER" id="PTHR11346:SF176">
    <property type="entry name" value="32 KDA BETA-GALACTOSIDE-BINDING LECTIN LEC-3"/>
    <property type="match status" value="1"/>
</dbReference>
<dbReference type="InterPro" id="IPR001079">
    <property type="entry name" value="Galectin_CRD"/>
</dbReference>
<dbReference type="PANTHER" id="PTHR11346">
    <property type="entry name" value="GALECTIN"/>
    <property type="match status" value="1"/>
</dbReference>
<dbReference type="FunFam" id="2.60.120.200:FF:000124">
    <property type="entry name" value="Galectin-4"/>
    <property type="match status" value="1"/>
</dbReference>
<dbReference type="EMBL" id="JACKWZ010000207">
    <property type="protein sequence ID" value="KAF9411965.1"/>
    <property type="molecule type" value="Genomic_DNA"/>
</dbReference>
<dbReference type="GO" id="GO:0016936">
    <property type="term" value="F:galactoside binding"/>
    <property type="evidence" value="ECO:0007669"/>
    <property type="project" value="TreeGrafter"/>
</dbReference>
<gene>
    <name evidence="5" type="ORF">HW555_009379</name>
</gene>
<feature type="domain" description="Galectin" evidence="4">
    <location>
        <begin position="403"/>
        <end position="531"/>
    </location>
</feature>
<keyword evidence="1" id="KW-0430">Lectin</keyword>
<dbReference type="SMART" id="SM00276">
    <property type="entry name" value="GLECT"/>
    <property type="match status" value="5"/>
</dbReference>
<evidence type="ECO:0000256" key="3">
    <source>
        <dbReference type="SAM" id="MobiDB-lite"/>
    </source>
</evidence>
<keyword evidence="2" id="KW-0677">Repeat</keyword>
<dbReference type="SMART" id="SM00908">
    <property type="entry name" value="Gal-bind_lectin"/>
    <property type="match status" value="5"/>
</dbReference>
<dbReference type="PROSITE" id="PS51304">
    <property type="entry name" value="GALECTIN"/>
    <property type="match status" value="5"/>
</dbReference>
<feature type="domain" description="Galectin" evidence="4">
    <location>
        <begin position="532"/>
        <end position="672"/>
    </location>
</feature>
<sequence length="1018" mass="116451">TIPGSFPIPSPGIYPGRIIKVKGQVPNCSPRFAINLQCGPKMHPGEDIAFHFNPRFVQNTLVRNHFACSGWGTEEVSNGVPMKAGECFEVLIHCYYYNFKVEVNGIFACEFNHRIDFDQISHIMVDGDVTIHQISFEGLNPPQDPKLMIPCVVPVPGDMRPGRTVRVKGVTPCGVKRFAVNLQCGPNLHPDEDIAFHFNPRFCQKAVVRNHFIWSGWGPEETQGPLPLSSGEPFEVFIHCYKHAFKAFLNGSEICDFNHRIPIERISHVMIDGDALIYEIDFDVPLNPNIVKTITGQEINTNRVKRFVTGYFVPQNKTNTPRWGNGTYGYNRNTTQQYVNPVQNYNFSKPGCEPYYPNPPGYILNTLLIILPINPAHPGYPQYPTNYSGYPVQNSQQSNIKPLFPTPPGYAQYPSSAMLKNYSWGYVSWAHNNSEGKNSFRCKKYNDDVAFNFKPRFEEGYIVRNHYISGSWGREETQGGLPLRRGETFEANFICHYDRFKVLLNGHHFCDFKHRVPFHRISHIAISYDVTIQLIDFEGMTPPLEYIVSSAMLKNDSWGYVSWAHNNSEGKNSFRCKKYNDDVAFNFNPRFEEGYIVRNHYISGSWGREETQGGLPLRRGETFEANFICHYDRFKVLLNGQHFCDFKHRVPFHRISHITISYDVTIQLIDFEGIPPPLEYIVSSAMLKNDSWGYVSWAHNNSEGKNSFRCKKYNDDVAFNFKPRFEEGYIVRNHYISGSWGREETQGGLPLRRGETFEANFICHYDRFKVLLNGQHFCDFKHRVPFHWISHITISYDVTIQLIDFEGIPPPLEYIPGKPHSSEEVCGKFIPQSLLNKEDDAGNLIYSSIYCLATVIHPANTVDKIGYIVFKKAFLQNYSYNARNLRLRRCGTLVGNPLHHDVTFHVEMGNLAVRDAKGEVTEMFPIQRHLVETFLDSTKVNSVTNHSNINDRNEISGKKGWGGFVVVRFKVESRTSRVVYGDWQLNKPASNASPLTSGIPPLVSSAPHDPSMQELRTM</sequence>
<proteinExistence type="predicted"/>
<organism evidence="5 6">
    <name type="scientific">Spodoptera exigua</name>
    <name type="common">Beet armyworm</name>
    <name type="synonym">Noctua fulgens</name>
    <dbReference type="NCBI Taxonomy" id="7107"/>
    <lineage>
        <taxon>Eukaryota</taxon>
        <taxon>Metazoa</taxon>
        <taxon>Ecdysozoa</taxon>
        <taxon>Arthropoda</taxon>
        <taxon>Hexapoda</taxon>
        <taxon>Insecta</taxon>
        <taxon>Pterygota</taxon>
        <taxon>Neoptera</taxon>
        <taxon>Endopterygota</taxon>
        <taxon>Lepidoptera</taxon>
        <taxon>Glossata</taxon>
        <taxon>Ditrysia</taxon>
        <taxon>Noctuoidea</taxon>
        <taxon>Noctuidae</taxon>
        <taxon>Amphipyrinae</taxon>
        <taxon>Spodoptera</taxon>
    </lineage>
</organism>
<evidence type="ECO:0000313" key="6">
    <source>
        <dbReference type="Proteomes" id="UP000648187"/>
    </source>
</evidence>
<comment type="caution">
    <text evidence="5">The sequence shown here is derived from an EMBL/GenBank/DDBJ whole genome shotgun (WGS) entry which is preliminary data.</text>
</comment>
<accession>A0A835L3K3</accession>
<dbReference type="AlphaFoldDB" id="A0A835L3K3"/>
<dbReference type="Proteomes" id="UP000648187">
    <property type="component" value="Unassembled WGS sequence"/>
</dbReference>
<feature type="non-terminal residue" evidence="5">
    <location>
        <position position="1"/>
    </location>
</feature>
<dbReference type="CDD" id="cd00070">
    <property type="entry name" value="GLECT"/>
    <property type="match status" value="5"/>
</dbReference>
<evidence type="ECO:0000313" key="5">
    <source>
        <dbReference type="EMBL" id="KAF9411965.1"/>
    </source>
</evidence>
<name>A0A835L3K3_SPOEX</name>
<evidence type="ECO:0000259" key="4">
    <source>
        <dbReference type="PROSITE" id="PS51304"/>
    </source>
</evidence>
<feature type="domain" description="Galectin" evidence="4">
    <location>
        <begin position="151"/>
        <end position="283"/>
    </location>
</feature>